<dbReference type="AlphaFoldDB" id="A0A3S5FDM1"/>
<keyword evidence="2" id="KW-1185">Reference proteome</keyword>
<organism evidence="1 2">
    <name type="scientific">Protopolystoma xenopodis</name>
    <dbReference type="NCBI Taxonomy" id="117903"/>
    <lineage>
        <taxon>Eukaryota</taxon>
        <taxon>Metazoa</taxon>
        <taxon>Spiralia</taxon>
        <taxon>Lophotrochozoa</taxon>
        <taxon>Platyhelminthes</taxon>
        <taxon>Monogenea</taxon>
        <taxon>Polyopisthocotylea</taxon>
        <taxon>Polystomatidea</taxon>
        <taxon>Polystomatidae</taxon>
        <taxon>Protopolystoma</taxon>
    </lineage>
</organism>
<evidence type="ECO:0000313" key="1">
    <source>
        <dbReference type="EMBL" id="VEL19710.1"/>
    </source>
</evidence>
<gene>
    <name evidence="1" type="ORF">PXEA_LOCUS13150</name>
</gene>
<dbReference type="Proteomes" id="UP000784294">
    <property type="component" value="Unassembled WGS sequence"/>
</dbReference>
<dbReference type="OrthoDB" id="6261726at2759"/>
<dbReference type="EMBL" id="CAAALY010042862">
    <property type="protein sequence ID" value="VEL19710.1"/>
    <property type="molecule type" value="Genomic_DNA"/>
</dbReference>
<comment type="caution">
    <text evidence="1">The sequence shown here is derived from an EMBL/GenBank/DDBJ whole genome shotgun (WGS) entry which is preliminary data.</text>
</comment>
<proteinExistence type="predicted"/>
<evidence type="ECO:0000313" key="2">
    <source>
        <dbReference type="Proteomes" id="UP000784294"/>
    </source>
</evidence>
<reference evidence="1" key="1">
    <citation type="submission" date="2018-11" db="EMBL/GenBank/DDBJ databases">
        <authorList>
            <consortium name="Pathogen Informatics"/>
        </authorList>
    </citation>
    <scope>NUCLEOTIDE SEQUENCE</scope>
</reference>
<accession>A0A3S5FDM1</accession>
<name>A0A3S5FDM1_9PLAT</name>
<protein>
    <submittedName>
        <fullName evidence="1">Uncharacterized protein</fullName>
    </submittedName>
</protein>
<sequence>MSVDVCIYQKTGAVTRHVTVCMCLGGARGEVVPDEFQGSTTFAVPELLGTDGDLSYSATTSRSSSSSREKAASFASYSQSAAEIAAAEEAGENETSWAARIAAAAPVARDAVIDDPCVFISQSIQEVVGLDVTRQQVHAMLRLFGFLRQANMEELATVKDMVSSSP</sequence>